<dbReference type="InterPro" id="IPR057326">
    <property type="entry name" value="KR_dom"/>
</dbReference>
<dbReference type="GO" id="GO:0006633">
    <property type="term" value="P:fatty acid biosynthetic process"/>
    <property type="evidence" value="ECO:0007669"/>
    <property type="project" value="TreeGrafter"/>
</dbReference>
<dbReference type="CDD" id="cd05233">
    <property type="entry name" value="SDR_c"/>
    <property type="match status" value="1"/>
</dbReference>
<dbReference type="SUPFAM" id="SSF51735">
    <property type="entry name" value="NAD(P)-binding Rossmann-fold domains"/>
    <property type="match status" value="1"/>
</dbReference>
<dbReference type="Proteomes" id="UP000473699">
    <property type="component" value="Unassembled WGS sequence"/>
</dbReference>
<reference evidence="4 5" key="1">
    <citation type="submission" date="2019-08" db="EMBL/GenBank/DDBJ databases">
        <title>In-depth cultivation of the pig gut microbiome towards novel bacterial diversity and tailored functional studies.</title>
        <authorList>
            <person name="Wylensek D."/>
            <person name="Hitch T.C.A."/>
            <person name="Clavel T."/>
        </authorList>
    </citation>
    <scope>NUCLEOTIDE SEQUENCE [LARGE SCALE GENOMIC DNA]</scope>
    <source>
        <strain evidence="4 5">SM-530-WT-4B</strain>
    </source>
</reference>
<name>A0A6L5YCU5_9BACT</name>
<dbReference type="PRINTS" id="PR00081">
    <property type="entry name" value="GDHRDH"/>
</dbReference>
<gene>
    <name evidence="4" type="ORF">FYJ74_08195</name>
</gene>
<dbReference type="PANTHER" id="PTHR42760:SF133">
    <property type="entry name" value="3-OXOACYL-[ACYL-CARRIER-PROTEIN] REDUCTASE"/>
    <property type="match status" value="1"/>
</dbReference>
<comment type="caution">
    <text evidence="4">The sequence shown here is derived from an EMBL/GenBank/DDBJ whole genome shotgun (WGS) entry which is preliminary data.</text>
</comment>
<evidence type="ECO:0000259" key="3">
    <source>
        <dbReference type="SMART" id="SM00822"/>
    </source>
</evidence>
<evidence type="ECO:0000313" key="4">
    <source>
        <dbReference type="EMBL" id="MST56009.1"/>
    </source>
</evidence>
<dbReference type="InterPro" id="IPR020904">
    <property type="entry name" value="Sc_DH/Rdtase_CS"/>
</dbReference>
<dbReference type="GO" id="GO:0048038">
    <property type="term" value="F:quinone binding"/>
    <property type="evidence" value="ECO:0007669"/>
    <property type="project" value="TreeGrafter"/>
</dbReference>
<dbReference type="Gene3D" id="3.40.50.720">
    <property type="entry name" value="NAD(P)-binding Rossmann-like Domain"/>
    <property type="match status" value="1"/>
</dbReference>
<evidence type="ECO:0000313" key="5">
    <source>
        <dbReference type="Proteomes" id="UP000473699"/>
    </source>
</evidence>
<evidence type="ECO:0000256" key="1">
    <source>
        <dbReference type="ARBA" id="ARBA00006484"/>
    </source>
</evidence>
<proteinExistence type="inferred from homology"/>
<dbReference type="PANTHER" id="PTHR42760">
    <property type="entry name" value="SHORT-CHAIN DEHYDROGENASES/REDUCTASES FAMILY MEMBER"/>
    <property type="match status" value="1"/>
</dbReference>
<dbReference type="AlphaFoldDB" id="A0A6L5YCU5"/>
<feature type="domain" description="Ketoreductase" evidence="3">
    <location>
        <begin position="10"/>
        <end position="182"/>
    </location>
</feature>
<protein>
    <submittedName>
        <fullName evidence="4">SDR family oxidoreductase</fullName>
    </submittedName>
</protein>
<accession>A0A6L5YCU5</accession>
<dbReference type="InterPro" id="IPR002347">
    <property type="entry name" value="SDR_fam"/>
</dbReference>
<dbReference type="Pfam" id="PF13561">
    <property type="entry name" value="adh_short_C2"/>
    <property type="match status" value="1"/>
</dbReference>
<keyword evidence="2" id="KW-0560">Oxidoreductase</keyword>
<dbReference type="GO" id="GO:0016616">
    <property type="term" value="F:oxidoreductase activity, acting on the CH-OH group of donors, NAD or NADP as acceptor"/>
    <property type="evidence" value="ECO:0007669"/>
    <property type="project" value="TreeGrafter"/>
</dbReference>
<dbReference type="FunFam" id="3.40.50.720:FF:000084">
    <property type="entry name" value="Short-chain dehydrogenase reductase"/>
    <property type="match status" value="1"/>
</dbReference>
<keyword evidence="5" id="KW-1185">Reference proteome</keyword>
<organism evidence="4 5">
    <name type="scientific">Pyramidobacter porci</name>
    <dbReference type="NCBI Taxonomy" id="2605789"/>
    <lineage>
        <taxon>Bacteria</taxon>
        <taxon>Thermotogati</taxon>
        <taxon>Synergistota</taxon>
        <taxon>Synergistia</taxon>
        <taxon>Synergistales</taxon>
        <taxon>Dethiosulfovibrionaceae</taxon>
        <taxon>Pyramidobacter</taxon>
    </lineage>
</organism>
<dbReference type="InterPro" id="IPR036291">
    <property type="entry name" value="NAD(P)-bd_dom_sf"/>
</dbReference>
<comment type="similarity">
    <text evidence="1">Belongs to the short-chain dehydrogenases/reductases (SDR) family.</text>
</comment>
<dbReference type="EMBL" id="VUNH01000008">
    <property type="protein sequence ID" value="MST56009.1"/>
    <property type="molecule type" value="Genomic_DNA"/>
</dbReference>
<sequence length="265" mass="28165">MSIQIDLKGKTALLTGGGRGLGKTVAEVLAQAGANVFIGNRKEAEGTSVVEELRKLGVKADFKKVDVSVDAEVEEFFKAGEAFAGGKIDFVVNNAGVIETVPFLELSGERAKRVYDINVIGLSNVVRCALKKMIAQKEGRIVTTSSIAGVAQLGMLEHYSATKTAVVSLTKNLAKVAAPYHINVNSVAPGIIRTNMWEEILDSMTGGSDNVDRRNSTFDDSVKKLIPFGVPQVEEDIANAVLFLCSHLSKEITGQVIVVDGGTTA</sequence>
<dbReference type="SMART" id="SM00822">
    <property type="entry name" value="PKS_KR"/>
    <property type="match status" value="1"/>
</dbReference>
<dbReference type="RefSeq" id="WP_154529097.1">
    <property type="nucleotide sequence ID" value="NZ_VUNH01000008.1"/>
</dbReference>
<evidence type="ECO:0000256" key="2">
    <source>
        <dbReference type="ARBA" id="ARBA00023002"/>
    </source>
</evidence>
<dbReference type="PROSITE" id="PS00061">
    <property type="entry name" value="ADH_SHORT"/>
    <property type="match status" value="1"/>
</dbReference>
<dbReference type="PRINTS" id="PR00080">
    <property type="entry name" value="SDRFAMILY"/>
</dbReference>